<protein>
    <submittedName>
        <fullName evidence="1">Uncharacterized protein</fullName>
    </submittedName>
</protein>
<dbReference type="AlphaFoldDB" id="A0A0A8YFX0"/>
<dbReference type="EMBL" id="GBRH01273234">
    <property type="protein sequence ID" value="JAD24661.1"/>
    <property type="molecule type" value="Transcribed_RNA"/>
</dbReference>
<proteinExistence type="predicted"/>
<reference evidence="1" key="2">
    <citation type="journal article" date="2015" name="Data Brief">
        <title>Shoot transcriptome of the giant reed, Arundo donax.</title>
        <authorList>
            <person name="Barrero R.A."/>
            <person name="Guerrero F.D."/>
            <person name="Moolhuijzen P."/>
            <person name="Goolsby J.A."/>
            <person name="Tidwell J."/>
            <person name="Bellgard S.E."/>
            <person name="Bellgard M.I."/>
        </authorList>
    </citation>
    <scope>NUCLEOTIDE SEQUENCE</scope>
    <source>
        <tissue evidence="1">Shoot tissue taken approximately 20 cm above the soil surface</tissue>
    </source>
</reference>
<name>A0A0A8YFX0_ARUDO</name>
<reference evidence="1" key="1">
    <citation type="submission" date="2014-09" db="EMBL/GenBank/DDBJ databases">
        <authorList>
            <person name="Magalhaes I.L.F."/>
            <person name="Oliveira U."/>
            <person name="Santos F.R."/>
            <person name="Vidigal T.H.D.A."/>
            <person name="Brescovit A.D."/>
            <person name="Santos A.J."/>
        </authorList>
    </citation>
    <scope>NUCLEOTIDE SEQUENCE</scope>
    <source>
        <tissue evidence="1">Shoot tissue taken approximately 20 cm above the soil surface</tissue>
    </source>
</reference>
<sequence length="26" mass="2828">MISFPDSVLGNRVVSCALFAHILQLP</sequence>
<evidence type="ECO:0000313" key="1">
    <source>
        <dbReference type="EMBL" id="JAD24661.1"/>
    </source>
</evidence>
<organism evidence="1">
    <name type="scientific">Arundo donax</name>
    <name type="common">Giant reed</name>
    <name type="synonym">Donax arundinaceus</name>
    <dbReference type="NCBI Taxonomy" id="35708"/>
    <lineage>
        <taxon>Eukaryota</taxon>
        <taxon>Viridiplantae</taxon>
        <taxon>Streptophyta</taxon>
        <taxon>Embryophyta</taxon>
        <taxon>Tracheophyta</taxon>
        <taxon>Spermatophyta</taxon>
        <taxon>Magnoliopsida</taxon>
        <taxon>Liliopsida</taxon>
        <taxon>Poales</taxon>
        <taxon>Poaceae</taxon>
        <taxon>PACMAD clade</taxon>
        <taxon>Arundinoideae</taxon>
        <taxon>Arundineae</taxon>
        <taxon>Arundo</taxon>
    </lineage>
</organism>
<accession>A0A0A8YFX0</accession>